<dbReference type="SUPFAM" id="SSF56801">
    <property type="entry name" value="Acetyl-CoA synthetase-like"/>
    <property type="match status" value="1"/>
</dbReference>
<organism evidence="6 7">
    <name type="scientific">Cinchona calisaya</name>
    <dbReference type="NCBI Taxonomy" id="153742"/>
    <lineage>
        <taxon>Eukaryota</taxon>
        <taxon>Viridiplantae</taxon>
        <taxon>Streptophyta</taxon>
        <taxon>Embryophyta</taxon>
        <taxon>Tracheophyta</taxon>
        <taxon>Spermatophyta</taxon>
        <taxon>Magnoliopsida</taxon>
        <taxon>eudicotyledons</taxon>
        <taxon>Gunneridae</taxon>
        <taxon>Pentapetalae</taxon>
        <taxon>asterids</taxon>
        <taxon>lamiids</taxon>
        <taxon>Gentianales</taxon>
        <taxon>Rubiaceae</taxon>
        <taxon>Cinchonoideae</taxon>
        <taxon>Cinchoneae</taxon>
        <taxon>Cinchona</taxon>
    </lineage>
</organism>
<keyword evidence="3" id="KW-0436">Ligase</keyword>
<dbReference type="InterPro" id="IPR045851">
    <property type="entry name" value="AMP-bd_C_sf"/>
</dbReference>
<evidence type="ECO:0000313" key="6">
    <source>
        <dbReference type="EMBL" id="KAL3531976.1"/>
    </source>
</evidence>
<sequence>MVVVMDRYEMEKALEAVEKYRVTHVCCATSSDSSGEAERGGEEVVRKYDCSSLREIVRGVALLGKDIIEECAKNFPQAVTIQVTPTELEDLLLTPPEISDAAVVQLSDAEAGEIPVTFVVRASNSSISESVKNASSACDVLQVGPSQPPCALGR</sequence>
<dbReference type="Gene3D" id="3.30.300.30">
    <property type="match status" value="1"/>
</dbReference>
<accession>A0ABD3ALC2</accession>
<dbReference type="EC" id="6.2.1.12" evidence="2"/>
<evidence type="ECO:0000313" key="7">
    <source>
        <dbReference type="Proteomes" id="UP001630127"/>
    </source>
</evidence>
<gene>
    <name evidence="6" type="ORF">ACH5RR_005497</name>
</gene>
<reference evidence="6 7" key="1">
    <citation type="submission" date="2024-11" db="EMBL/GenBank/DDBJ databases">
        <title>A near-complete genome assembly of Cinchona calisaya.</title>
        <authorList>
            <person name="Lian D.C."/>
            <person name="Zhao X.W."/>
            <person name="Wei L."/>
        </authorList>
    </citation>
    <scope>NUCLEOTIDE SEQUENCE [LARGE SCALE GENOMIC DNA]</scope>
    <source>
        <tissue evidence="6">Nenye</tissue>
    </source>
</reference>
<proteinExistence type="inferred from homology"/>
<evidence type="ECO:0000256" key="4">
    <source>
        <dbReference type="ARBA" id="ARBA00034252"/>
    </source>
</evidence>
<evidence type="ECO:0000256" key="2">
    <source>
        <dbReference type="ARBA" id="ARBA00012959"/>
    </source>
</evidence>
<dbReference type="PANTHER" id="PTHR24096:SF149">
    <property type="entry name" value="AMP-BINDING DOMAIN-CONTAINING PROTEIN-RELATED"/>
    <property type="match status" value="1"/>
</dbReference>
<keyword evidence="7" id="KW-1185">Reference proteome</keyword>
<dbReference type="Proteomes" id="UP001630127">
    <property type="component" value="Unassembled WGS sequence"/>
</dbReference>
<dbReference type="AlphaFoldDB" id="A0ABD3ALC2"/>
<evidence type="ECO:0000259" key="5">
    <source>
        <dbReference type="Pfam" id="PF13193"/>
    </source>
</evidence>
<dbReference type="InterPro" id="IPR025110">
    <property type="entry name" value="AMP-bd_C"/>
</dbReference>
<dbReference type="PANTHER" id="PTHR24096">
    <property type="entry name" value="LONG-CHAIN-FATTY-ACID--COA LIGASE"/>
    <property type="match status" value="1"/>
</dbReference>
<dbReference type="Gene3D" id="3.40.50.980">
    <property type="match status" value="1"/>
</dbReference>
<dbReference type="GO" id="GO:0016207">
    <property type="term" value="F:4-coumarate-CoA ligase activity"/>
    <property type="evidence" value="ECO:0007669"/>
    <property type="project" value="UniProtKB-EC"/>
</dbReference>
<evidence type="ECO:0000256" key="1">
    <source>
        <dbReference type="ARBA" id="ARBA00006432"/>
    </source>
</evidence>
<dbReference type="Pfam" id="PF13193">
    <property type="entry name" value="AMP-binding_C"/>
    <property type="match status" value="1"/>
</dbReference>
<protein>
    <recommendedName>
        <fullName evidence="2">4-coumarate--CoA ligase</fullName>
        <ecNumber evidence="2">6.2.1.12</ecNumber>
    </recommendedName>
</protein>
<comment type="caution">
    <text evidence="6">The sequence shown here is derived from an EMBL/GenBank/DDBJ whole genome shotgun (WGS) entry which is preliminary data.</text>
</comment>
<dbReference type="EMBL" id="JBJUIK010000003">
    <property type="protein sequence ID" value="KAL3531976.1"/>
    <property type="molecule type" value="Genomic_DNA"/>
</dbReference>
<evidence type="ECO:0000256" key="3">
    <source>
        <dbReference type="ARBA" id="ARBA00022598"/>
    </source>
</evidence>
<name>A0ABD3ALC2_9GENT</name>
<comment type="catalytic activity">
    <reaction evidence="4">
        <text>(E)-4-coumarate + ATP + CoA = (E)-4-coumaroyl-CoA + AMP + diphosphate</text>
        <dbReference type="Rhea" id="RHEA:19641"/>
        <dbReference type="ChEBI" id="CHEBI:12876"/>
        <dbReference type="ChEBI" id="CHEBI:30616"/>
        <dbReference type="ChEBI" id="CHEBI:33019"/>
        <dbReference type="ChEBI" id="CHEBI:57287"/>
        <dbReference type="ChEBI" id="CHEBI:85008"/>
        <dbReference type="ChEBI" id="CHEBI:456215"/>
        <dbReference type="EC" id="6.2.1.12"/>
    </reaction>
    <physiologicalReaction direction="left-to-right" evidence="4">
        <dbReference type="Rhea" id="RHEA:19642"/>
    </physiologicalReaction>
</comment>
<feature type="domain" description="AMP-binding enzyme C-terminal" evidence="5">
    <location>
        <begin position="87"/>
        <end position="125"/>
    </location>
</feature>
<comment type="similarity">
    <text evidence="1">Belongs to the ATP-dependent AMP-binding enzyme family.</text>
</comment>